<comment type="caution">
    <text evidence="2">The sequence shown here is derived from an EMBL/GenBank/DDBJ whole genome shotgun (WGS) entry which is preliminary data.</text>
</comment>
<dbReference type="SUPFAM" id="SSF51182">
    <property type="entry name" value="RmlC-like cupins"/>
    <property type="match status" value="1"/>
</dbReference>
<dbReference type="Gene3D" id="2.60.120.10">
    <property type="entry name" value="Jelly Rolls"/>
    <property type="match status" value="2"/>
</dbReference>
<feature type="domain" description="ChrR-like cupin" evidence="1">
    <location>
        <begin position="18"/>
        <end position="100"/>
    </location>
</feature>
<evidence type="ECO:0000313" key="3">
    <source>
        <dbReference type="Proteomes" id="UP001597101"/>
    </source>
</evidence>
<proteinExistence type="predicted"/>
<gene>
    <name evidence="2" type="ORF">ACFQ14_03050</name>
</gene>
<name>A0ABW3FA92_9HYPH</name>
<reference evidence="3" key="1">
    <citation type="journal article" date="2019" name="Int. J. Syst. Evol. Microbiol.">
        <title>The Global Catalogue of Microorganisms (GCM) 10K type strain sequencing project: providing services to taxonomists for standard genome sequencing and annotation.</title>
        <authorList>
            <consortium name="The Broad Institute Genomics Platform"/>
            <consortium name="The Broad Institute Genome Sequencing Center for Infectious Disease"/>
            <person name="Wu L."/>
            <person name="Ma J."/>
        </authorList>
    </citation>
    <scope>NUCLEOTIDE SEQUENCE [LARGE SCALE GENOMIC DNA]</scope>
    <source>
        <strain evidence="3">CCUG 60023</strain>
    </source>
</reference>
<dbReference type="Pfam" id="PF12973">
    <property type="entry name" value="Cupin_7"/>
    <property type="match status" value="1"/>
</dbReference>
<dbReference type="RefSeq" id="WP_377211221.1">
    <property type="nucleotide sequence ID" value="NZ_JBHTJV010000002.1"/>
</dbReference>
<organism evidence="2 3">
    <name type="scientific">Pseudahrensia aquimaris</name>
    <dbReference type="NCBI Taxonomy" id="744461"/>
    <lineage>
        <taxon>Bacteria</taxon>
        <taxon>Pseudomonadati</taxon>
        <taxon>Pseudomonadota</taxon>
        <taxon>Alphaproteobacteria</taxon>
        <taxon>Hyphomicrobiales</taxon>
        <taxon>Ahrensiaceae</taxon>
        <taxon>Pseudahrensia</taxon>
    </lineage>
</organism>
<dbReference type="EMBL" id="JBHTJV010000002">
    <property type="protein sequence ID" value="MFD0915376.1"/>
    <property type="molecule type" value="Genomic_DNA"/>
</dbReference>
<sequence length="262" mass="28835">MVQIQHKRASQGVHAYAKTDLVWNTTEKKGMSLAAVRASREDGQFLGYLNFERFAETGVHQHLGPAFSYFLEGGLSDFQGSAVAGEMGINLEGATHSAIAYASTLMASRLEAPVIYPSEESVRGEVLHTGAKPGEIVNHAPEMMPDINIPLESLKWQGTVHGGLQRRLIFDYKETEFDRRSSQIRLLPYTKLPTFFTNAPMDIFVIGGDLTVSGESAIGGDFMVLDEGARADFSTEFGCLALIWSEAPVRWHDADFPDPFGF</sequence>
<dbReference type="Proteomes" id="UP001597101">
    <property type="component" value="Unassembled WGS sequence"/>
</dbReference>
<dbReference type="InterPro" id="IPR011051">
    <property type="entry name" value="RmlC_Cupin_sf"/>
</dbReference>
<protein>
    <submittedName>
        <fullName evidence="2">Cupin domain-containing protein</fullName>
    </submittedName>
</protein>
<keyword evidence="3" id="KW-1185">Reference proteome</keyword>
<dbReference type="InterPro" id="IPR014710">
    <property type="entry name" value="RmlC-like_jellyroll"/>
</dbReference>
<evidence type="ECO:0000259" key="1">
    <source>
        <dbReference type="Pfam" id="PF12973"/>
    </source>
</evidence>
<accession>A0ABW3FA92</accession>
<dbReference type="InterPro" id="IPR025979">
    <property type="entry name" value="ChrR-like_cupin_dom"/>
</dbReference>
<evidence type="ECO:0000313" key="2">
    <source>
        <dbReference type="EMBL" id="MFD0915376.1"/>
    </source>
</evidence>